<feature type="region of interest" description="Disordered" evidence="1">
    <location>
        <begin position="139"/>
        <end position="187"/>
    </location>
</feature>
<dbReference type="SMART" id="SM00151">
    <property type="entry name" value="SWIB"/>
    <property type="match status" value="1"/>
</dbReference>
<dbReference type="AlphaFoldDB" id="A0AAD4C4Y4"/>
<gene>
    <name evidence="3" type="ORF">L210DRAFT_855234</name>
</gene>
<dbReference type="EMBL" id="WHUW01000003">
    <property type="protein sequence ID" value="KAF8448644.1"/>
    <property type="molecule type" value="Genomic_DNA"/>
</dbReference>
<evidence type="ECO:0000259" key="2">
    <source>
        <dbReference type="PROSITE" id="PS51925"/>
    </source>
</evidence>
<dbReference type="PROSITE" id="PS51925">
    <property type="entry name" value="SWIB_MDM2"/>
    <property type="match status" value="1"/>
</dbReference>
<feature type="compositionally biased region" description="Acidic residues" evidence="1">
    <location>
        <begin position="85"/>
        <end position="105"/>
    </location>
</feature>
<organism evidence="3 4">
    <name type="scientific">Boletus edulis BED1</name>
    <dbReference type="NCBI Taxonomy" id="1328754"/>
    <lineage>
        <taxon>Eukaryota</taxon>
        <taxon>Fungi</taxon>
        <taxon>Dikarya</taxon>
        <taxon>Basidiomycota</taxon>
        <taxon>Agaricomycotina</taxon>
        <taxon>Agaricomycetes</taxon>
        <taxon>Agaricomycetidae</taxon>
        <taxon>Boletales</taxon>
        <taxon>Boletineae</taxon>
        <taxon>Boletaceae</taxon>
        <taxon>Boletoideae</taxon>
        <taxon>Boletus</taxon>
    </lineage>
</organism>
<comment type="caution">
    <text evidence="3">The sequence shown here is derived from an EMBL/GenBank/DDBJ whole genome shotgun (WGS) entry which is preliminary data.</text>
</comment>
<keyword evidence="4" id="KW-1185">Reference proteome</keyword>
<name>A0AAD4C4Y4_BOLED</name>
<sequence length="300" mass="32908">MSLDPEALEEPITRILTAPGTDLSTISAKRVRKALLEDPRYAYLGLTPDMLKARRADVDQVISRIFEQVNRAASSGGSKRKREEVDGDEEAGEGDEDAGEAEDDSVAAKSTSKRKKGKKSVEESDAVLARKLSTEINSRSRRGAAVVASASSPRKAKRKVKKSAETVDSVEEDDEGGGGKPKKRSAAKGGFAKEYTLSDPLSAVLAVERLSRPQVVKKLWEYIRQHELQNPSNKKEIMCDDALRAVFAVDKIDMFRMNKVLGQYVSCASVTTIPLTFFTGIFTRDNNRGIVRSTFAGYCQ</sequence>
<dbReference type="InterPro" id="IPR036885">
    <property type="entry name" value="SWIB_MDM2_dom_sf"/>
</dbReference>
<protein>
    <recommendedName>
        <fullName evidence="2">DM2 domain-containing protein</fullName>
    </recommendedName>
</protein>
<feature type="domain" description="DM2" evidence="2">
    <location>
        <begin position="190"/>
        <end position="267"/>
    </location>
</feature>
<evidence type="ECO:0000313" key="4">
    <source>
        <dbReference type="Proteomes" id="UP001194468"/>
    </source>
</evidence>
<dbReference type="InterPro" id="IPR019835">
    <property type="entry name" value="SWIB_domain"/>
</dbReference>
<feature type="region of interest" description="Disordered" evidence="1">
    <location>
        <begin position="69"/>
        <end position="124"/>
    </location>
</feature>
<proteinExistence type="predicted"/>
<feature type="compositionally biased region" description="Low complexity" evidence="1">
    <location>
        <begin position="143"/>
        <end position="153"/>
    </location>
</feature>
<accession>A0AAD4C4Y4</accession>
<evidence type="ECO:0000313" key="3">
    <source>
        <dbReference type="EMBL" id="KAF8448644.1"/>
    </source>
</evidence>
<reference evidence="3" key="2">
    <citation type="journal article" date="2020" name="Nat. Commun.">
        <title>Large-scale genome sequencing of mycorrhizal fungi provides insights into the early evolution of symbiotic traits.</title>
        <authorList>
            <person name="Miyauchi S."/>
            <person name="Kiss E."/>
            <person name="Kuo A."/>
            <person name="Drula E."/>
            <person name="Kohler A."/>
            <person name="Sanchez-Garcia M."/>
            <person name="Morin E."/>
            <person name="Andreopoulos B."/>
            <person name="Barry K.W."/>
            <person name="Bonito G."/>
            <person name="Buee M."/>
            <person name="Carver A."/>
            <person name="Chen C."/>
            <person name="Cichocki N."/>
            <person name="Clum A."/>
            <person name="Culley D."/>
            <person name="Crous P.W."/>
            <person name="Fauchery L."/>
            <person name="Girlanda M."/>
            <person name="Hayes R.D."/>
            <person name="Keri Z."/>
            <person name="LaButti K."/>
            <person name="Lipzen A."/>
            <person name="Lombard V."/>
            <person name="Magnuson J."/>
            <person name="Maillard F."/>
            <person name="Murat C."/>
            <person name="Nolan M."/>
            <person name="Ohm R.A."/>
            <person name="Pangilinan J."/>
            <person name="Pereira M.F."/>
            <person name="Perotto S."/>
            <person name="Peter M."/>
            <person name="Pfister S."/>
            <person name="Riley R."/>
            <person name="Sitrit Y."/>
            <person name="Stielow J.B."/>
            <person name="Szollosi G."/>
            <person name="Zifcakova L."/>
            <person name="Stursova M."/>
            <person name="Spatafora J.W."/>
            <person name="Tedersoo L."/>
            <person name="Vaario L.M."/>
            <person name="Yamada A."/>
            <person name="Yan M."/>
            <person name="Wang P."/>
            <person name="Xu J."/>
            <person name="Bruns T."/>
            <person name="Baldrian P."/>
            <person name="Vilgalys R."/>
            <person name="Dunand C."/>
            <person name="Henrissat B."/>
            <person name="Grigoriev I.V."/>
            <person name="Hibbett D."/>
            <person name="Nagy L.G."/>
            <person name="Martin F.M."/>
        </authorList>
    </citation>
    <scope>NUCLEOTIDE SEQUENCE</scope>
    <source>
        <strain evidence="3">BED1</strain>
    </source>
</reference>
<dbReference type="Proteomes" id="UP001194468">
    <property type="component" value="Unassembled WGS sequence"/>
</dbReference>
<dbReference type="Gene3D" id="1.10.245.10">
    <property type="entry name" value="SWIB/MDM2 domain"/>
    <property type="match status" value="1"/>
</dbReference>
<dbReference type="InterPro" id="IPR003121">
    <property type="entry name" value="SWIB_MDM2_domain"/>
</dbReference>
<dbReference type="PANTHER" id="PTHR13844">
    <property type="entry name" value="SWI/SNF-RELATED MATRIX-ASSOCIATED ACTIN-DEPENDENT REGULATOR OF CHROMATIN SUBFAMILY D"/>
    <property type="match status" value="1"/>
</dbReference>
<reference evidence="3" key="1">
    <citation type="submission" date="2019-10" db="EMBL/GenBank/DDBJ databases">
        <authorList>
            <consortium name="DOE Joint Genome Institute"/>
            <person name="Kuo A."/>
            <person name="Miyauchi S."/>
            <person name="Kiss E."/>
            <person name="Drula E."/>
            <person name="Kohler A."/>
            <person name="Sanchez-Garcia M."/>
            <person name="Andreopoulos B."/>
            <person name="Barry K.W."/>
            <person name="Bonito G."/>
            <person name="Buee M."/>
            <person name="Carver A."/>
            <person name="Chen C."/>
            <person name="Cichocki N."/>
            <person name="Clum A."/>
            <person name="Culley D."/>
            <person name="Crous P.W."/>
            <person name="Fauchery L."/>
            <person name="Girlanda M."/>
            <person name="Hayes R."/>
            <person name="Keri Z."/>
            <person name="LaButti K."/>
            <person name="Lipzen A."/>
            <person name="Lombard V."/>
            <person name="Magnuson J."/>
            <person name="Maillard F."/>
            <person name="Morin E."/>
            <person name="Murat C."/>
            <person name="Nolan M."/>
            <person name="Ohm R."/>
            <person name="Pangilinan J."/>
            <person name="Pereira M."/>
            <person name="Perotto S."/>
            <person name="Peter M."/>
            <person name="Riley R."/>
            <person name="Sitrit Y."/>
            <person name="Stielow B."/>
            <person name="Szollosi G."/>
            <person name="Zifcakova L."/>
            <person name="Stursova M."/>
            <person name="Spatafora J.W."/>
            <person name="Tedersoo L."/>
            <person name="Vaario L.-M."/>
            <person name="Yamada A."/>
            <person name="Yan M."/>
            <person name="Wang P."/>
            <person name="Xu J."/>
            <person name="Bruns T."/>
            <person name="Baldrian P."/>
            <person name="Vilgalys R."/>
            <person name="Henrissat B."/>
            <person name="Grigoriev I.V."/>
            <person name="Hibbett D."/>
            <person name="Nagy L.G."/>
            <person name="Martin F.M."/>
        </authorList>
    </citation>
    <scope>NUCLEOTIDE SEQUENCE</scope>
    <source>
        <strain evidence="3">BED1</strain>
    </source>
</reference>
<evidence type="ECO:0000256" key="1">
    <source>
        <dbReference type="SAM" id="MobiDB-lite"/>
    </source>
</evidence>
<dbReference type="SUPFAM" id="SSF47592">
    <property type="entry name" value="SWIB/MDM2 domain"/>
    <property type="match status" value="1"/>
</dbReference>
<dbReference type="CDD" id="cd10567">
    <property type="entry name" value="SWIB-MDM2_like"/>
    <property type="match status" value="1"/>
</dbReference>
<dbReference type="Pfam" id="PF02201">
    <property type="entry name" value="SWIB"/>
    <property type="match status" value="1"/>
</dbReference>